<name>A0A225V2F2_9STRA</name>
<dbReference type="EMBL" id="NBNE01008458">
    <property type="protein sequence ID" value="OWY99462.1"/>
    <property type="molecule type" value="Genomic_DNA"/>
</dbReference>
<dbReference type="Proteomes" id="UP000198211">
    <property type="component" value="Unassembled WGS sequence"/>
</dbReference>
<dbReference type="OrthoDB" id="127787at2759"/>
<protein>
    <submittedName>
        <fullName evidence="1">Uncharacterized protein</fullName>
    </submittedName>
</protein>
<dbReference type="AlphaFoldDB" id="A0A225V2F2"/>
<comment type="caution">
    <text evidence="1">The sequence shown here is derived from an EMBL/GenBank/DDBJ whole genome shotgun (WGS) entry which is preliminary data.</text>
</comment>
<evidence type="ECO:0000313" key="2">
    <source>
        <dbReference type="Proteomes" id="UP000198211"/>
    </source>
</evidence>
<keyword evidence="2" id="KW-1185">Reference proteome</keyword>
<organism evidence="1 2">
    <name type="scientific">Phytophthora megakarya</name>
    <dbReference type="NCBI Taxonomy" id="4795"/>
    <lineage>
        <taxon>Eukaryota</taxon>
        <taxon>Sar</taxon>
        <taxon>Stramenopiles</taxon>
        <taxon>Oomycota</taxon>
        <taxon>Peronosporomycetes</taxon>
        <taxon>Peronosporales</taxon>
        <taxon>Peronosporaceae</taxon>
        <taxon>Phytophthora</taxon>
    </lineage>
</organism>
<sequence length="166" mass="18848">MVVNEEVQTNCTGKFRAVNGRPCVHEIAAIIESEGRLHLMPSHFDKHWWIGRSVNPSQRVVGRILDPPPARYERPLASRTHNHQRNHGCYGTGCDLVYFESAERNDITLAPTIFLNPDPEMFGTQPSDSTHTNQHEDQNLPGFSVVFHQHYAPARSWGYPGMNPYS</sequence>
<reference evidence="2" key="1">
    <citation type="submission" date="2017-03" db="EMBL/GenBank/DDBJ databases">
        <title>Phytopthora megakarya and P. palmivora, two closely related causual agents of cacao black pod achieved similar genome size and gene model numbers by different mechanisms.</title>
        <authorList>
            <person name="Ali S."/>
            <person name="Shao J."/>
            <person name="Larry D.J."/>
            <person name="Kronmiller B."/>
            <person name="Shen D."/>
            <person name="Strem M.D."/>
            <person name="Melnick R.L."/>
            <person name="Guiltinan M.J."/>
            <person name="Tyler B.M."/>
            <person name="Meinhardt L.W."/>
            <person name="Bailey B.A."/>
        </authorList>
    </citation>
    <scope>NUCLEOTIDE SEQUENCE [LARGE SCALE GENOMIC DNA]</scope>
    <source>
        <strain evidence="2">zdho120</strain>
    </source>
</reference>
<gene>
    <name evidence="1" type="ORF">PHMEG_00029528</name>
</gene>
<proteinExistence type="predicted"/>
<evidence type="ECO:0000313" key="1">
    <source>
        <dbReference type="EMBL" id="OWY99462.1"/>
    </source>
</evidence>
<accession>A0A225V2F2</accession>
<dbReference type="STRING" id="4795.A0A225V2F2"/>